<dbReference type="Proteomes" id="UP000034665">
    <property type="component" value="Unassembled WGS sequence"/>
</dbReference>
<accession>A0A0G0NHL3</accession>
<sequence>MKLFLAVCAASLTGSAIALHFHIFQWICAVALIILGVRFALCLFEAYRHNKKISLLFFKHLFLCIHFDFLLLFVGDVAIGITVGYFSGDILFGGLAGGGWWLLDYQLITTTLMRTICKTNH</sequence>
<protein>
    <submittedName>
        <fullName evidence="1">Uncharacterized protein</fullName>
    </submittedName>
</protein>
<evidence type="ECO:0000313" key="1">
    <source>
        <dbReference type="EMBL" id="KKR12311.1"/>
    </source>
</evidence>
<evidence type="ECO:0000313" key="2">
    <source>
        <dbReference type="Proteomes" id="UP000034665"/>
    </source>
</evidence>
<organism evidence="1 2">
    <name type="scientific">Candidatus Wolfebacteria bacterium GW2011_GWC2_39_22</name>
    <dbReference type="NCBI Taxonomy" id="1619013"/>
    <lineage>
        <taxon>Bacteria</taxon>
        <taxon>Candidatus Wolfeibacteriota</taxon>
    </lineage>
</organism>
<dbReference type="EMBL" id="LBWR01000002">
    <property type="protein sequence ID" value="KKR12311.1"/>
    <property type="molecule type" value="Genomic_DNA"/>
</dbReference>
<comment type="caution">
    <text evidence="1">The sequence shown here is derived from an EMBL/GenBank/DDBJ whole genome shotgun (WGS) entry which is preliminary data.</text>
</comment>
<name>A0A0G0NHL3_9BACT</name>
<dbReference type="AlphaFoldDB" id="A0A0G0NHL3"/>
<gene>
    <name evidence="1" type="ORF">UT41_C0002G0085</name>
</gene>
<dbReference type="STRING" id="1619013.UT41_C0002G0085"/>
<proteinExistence type="predicted"/>
<reference evidence="1 2" key="1">
    <citation type="journal article" date="2015" name="Nature">
        <title>rRNA introns, odd ribosomes, and small enigmatic genomes across a large radiation of phyla.</title>
        <authorList>
            <person name="Brown C.T."/>
            <person name="Hug L.A."/>
            <person name="Thomas B.C."/>
            <person name="Sharon I."/>
            <person name="Castelle C.J."/>
            <person name="Singh A."/>
            <person name="Wilkins M.J."/>
            <person name="Williams K.H."/>
            <person name="Banfield J.F."/>
        </authorList>
    </citation>
    <scope>NUCLEOTIDE SEQUENCE [LARGE SCALE GENOMIC DNA]</scope>
</reference>